<dbReference type="InterPro" id="IPR051447">
    <property type="entry name" value="Lipoprotein-release_system"/>
</dbReference>
<evidence type="ECO:0000256" key="2">
    <source>
        <dbReference type="ARBA" id="ARBA00005236"/>
    </source>
</evidence>
<dbReference type="GO" id="GO:0098797">
    <property type="term" value="C:plasma membrane protein complex"/>
    <property type="evidence" value="ECO:0007669"/>
    <property type="project" value="TreeGrafter"/>
</dbReference>
<sequence>MTRLELGIAWRYLRSRRGSRLLSFISVIAIGGVVVGVSALIVIIGVMNGLQKDLREKILVASPSVRVLSYGDDLILTNWRASLAKVRRLPGVVAVAPFVQTQALVSAGHAFSTPAQVVGIPAAGPGVPDVTAIRQHIMPNSGDFRFVDGEGTRRGAVLGKYLSEKLNAVPGQKIRLVAPPVGGIATLAGGGVPRYFDFEVTGVFDTGLFEYDDQYIYVDLAAAQEVAGIDSAVTGLEVRTTDRWESPAVASVIDTALGYPTRTVDWQEQNKTLFQALKLEKMGMTIILLLIVFVAAFNIVSTLTMVVTDKTREIGILKAMGMPARSIRRIFLAQGVVIGAVGTGIGFALGMVAAVALDRYRLIKLDPNIYFIDHLPVAMEVLDLAVIVLCSLAISAVATLYPASQAAKLYPIDAIRHE</sequence>
<keyword evidence="10" id="KW-0449">Lipoprotein</keyword>
<accession>A0A6J4KYD8</accession>
<dbReference type="PANTHER" id="PTHR30489:SF0">
    <property type="entry name" value="LIPOPROTEIN-RELEASING SYSTEM TRANSMEMBRANE PROTEIN LOLE"/>
    <property type="match status" value="1"/>
</dbReference>
<evidence type="ECO:0000259" key="9">
    <source>
        <dbReference type="Pfam" id="PF12704"/>
    </source>
</evidence>
<comment type="similarity">
    <text evidence="2">Belongs to the ABC-4 integral membrane protein family. LolC/E subfamily.</text>
</comment>
<evidence type="ECO:0000256" key="1">
    <source>
        <dbReference type="ARBA" id="ARBA00004651"/>
    </source>
</evidence>
<feature type="domain" description="MacB-like periplasmic core" evidence="9">
    <location>
        <begin position="26"/>
        <end position="254"/>
    </location>
</feature>
<keyword evidence="5 7" id="KW-1133">Transmembrane helix</keyword>
<dbReference type="AlphaFoldDB" id="A0A6J4KYD8"/>
<feature type="transmembrane region" description="Helical" evidence="7">
    <location>
        <begin position="21"/>
        <end position="47"/>
    </location>
</feature>
<feature type="transmembrane region" description="Helical" evidence="7">
    <location>
        <begin position="377"/>
        <end position="401"/>
    </location>
</feature>
<gene>
    <name evidence="10" type="ORF">AVDCRST_MAG11-1815</name>
</gene>
<dbReference type="EMBL" id="CADCTU010000415">
    <property type="protein sequence ID" value="CAA9316692.1"/>
    <property type="molecule type" value="Genomic_DNA"/>
</dbReference>
<dbReference type="PANTHER" id="PTHR30489">
    <property type="entry name" value="LIPOPROTEIN-RELEASING SYSTEM TRANSMEMBRANE PROTEIN LOLE"/>
    <property type="match status" value="1"/>
</dbReference>
<dbReference type="InterPro" id="IPR003838">
    <property type="entry name" value="ABC3_permease_C"/>
</dbReference>
<name>A0A6J4KYD8_9BACT</name>
<feature type="domain" description="ABC3 transporter permease C-terminal" evidence="8">
    <location>
        <begin position="286"/>
        <end position="411"/>
    </location>
</feature>
<keyword evidence="4 7" id="KW-0812">Transmembrane</keyword>
<reference evidence="10" key="1">
    <citation type="submission" date="2020-02" db="EMBL/GenBank/DDBJ databases">
        <authorList>
            <person name="Meier V. D."/>
        </authorList>
    </citation>
    <scope>NUCLEOTIDE SEQUENCE</scope>
    <source>
        <strain evidence="10">AVDCRST_MAG11</strain>
    </source>
</reference>
<proteinExistence type="inferred from homology"/>
<keyword evidence="3" id="KW-1003">Cell membrane</keyword>
<dbReference type="Pfam" id="PF02687">
    <property type="entry name" value="FtsX"/>
    <property type="match status" value="1"/>
</dbReference>
<feature type="transmembrane region" description="Helical" evidence="7">
    <location>
        <begin position="282"/>
        <end position="308"/>
    </location>
</feature>
<keyword evidence="6 7" id="KW-0472">Membrane</keyword>
<evidence type="ECO:0000259" key="8">
    <source>
        <dbReference type="Pfam" id="PF02687"/>
    </source>
</evidence>
<evidence type="ECO:0000256" key="5">
    <source>
        <dbReference type="ARBA" id="ARBA00022989"/>
    </source>
</evidence>
<evidence type="ECO:0000256" key="7">
    <source>
        <dbReference type="SAM" id="Phobius"/>
    </source>
</evidence>
<dbReference type="GO" id="GO:0044874">
    <property type="term" value="P:lipoprotein localization to outer membrane"/>
    <property type="evidence" value="ECO:0007669"/>
    <property type="project" value="TreeGrafter"/>
</dbReference>
<evidence type="ECO:0000256" key="3">
    <source>
        <dbReference type="ARBA" id="ARBA00022475"/>
    </source>
</evidence>
<evidence type="ECO:0000313" key="10">
    <source>
        <dbReference type="EMBL" id="CAA9316692.1"/>
    </source>
</evidence>
<feature type="transmembrane region" description="Helical" evidence="7">
    <location>
        <begin position="329"/>
        <end position="357"/>
    </location>
</feature>
<comment type="subcellular location">
    <subcellularLocation>
        <location evidence="1">Cell membrane</location>
        <topology evidence="1">Multi-pass membrane protein</topology>
    </subcellularLocation>
</comment>
<protein>
    <submittedName>
        <fullName evidence="10">Lipoprotein releasing system transmembrane protein LolC/LolE</fullName>
    </submittedName>
</protein>
<evidence type="ECO:0000256" key="4">
    <source>
        <dbReference type="ARBA" id="ARBA00022692"/>
    </source>
</evidence>
<organism evidence="10">
    <name type="scientific">uncultured Gemmatimonadaceae bacterium</name>
    <dbReference type="NCBI Taxonomy" id="246130"/>
    <lineage>
        <taxon>Bacteria</taxon>
        <taxon>Pseudomonadati</taxon>
        <taxon>Gemmatimonadota</taxon>
        <taxon>Gemmatimonadia</taxon>
        <taxon>Gemmatimonadales</taxon>
        <taxon>Gemmatimonadaceae</taxon>
        <taxon>environmental samples</taxon>
    </lineage>
</organism>
<dbReference type="Pfam" id="PF12704">
    <property type="entry name" value="MacB_PCD"/>
    <property type="match status" value="1"/>
</dbReference>
<dbReference type="InterPro" id="IPR025857">
    <property type="entry name" value="MacB_PCD"/>
</dbReference>
<evidence type="ECO:0000256" key="6">
    <source>
        <dbReference type="ARBA" id="ARBA00023136"/>
    </source>
</evidence>